<dbReference type="PROSITE" id="PS00028">
    <property type="entry name" value="ZINC_FINGER_C2H2_1"/>
    <property type="match status" value="6"/>
</dbReference>
<keyword evidence="7" id="KW-0539">Nucleus</keyword>
<accession>A0ABQ8RUQ2</accession>
<gene>
    <name evidence="10" type="ORF">ANN_28075</name>
</gene>
<keyword evidence="2" id="KW-0479">Metal-binding</keyword>
<feature type="non-terminal residue" evidence="10">
    <location>
        <position position="1"/>
    </location>
</feature>
<keyword evidence="11" id="KW-1185">Reference proteome</keyword>
<keyword evidence="5" id="KW-0862">Zinc</keyword>
<keyword evidence="3" id="KW-0677">Repeat</keyword>
<proteinExistence type="predicted"/>
<feature type="domain" description="C2H2-type" evidence="9">
    <location>
        <begin position="231"/>
        <end position="254"/>
    </location>
</feature>
<keyword evidence="4 8" id="KW-0863">Zinc-finger</keyword>
<dbReference type="EMBL" id="JAJSOF020000043">
    <property type="protein sequence ID" value="KAJ4425459.1"/>
    <property type="molecule type" value="Genomic_DNA"/>
</dbReference>
<evidence type="ECO:0000259" key="9">
    <source>
        <dbReference type="PROSITE" id="PS50157"/>
    </source>
</evidence>
<organism evidence="10 11">
    <name type="scientific">Periplaneta americana</name>
    <name type="common">American cockroach</name>
    <name type="synonym">Blatta americana</name>
    <dbReference type="NCBI Taxonomy" id="6978"/>
    <lineage>
        <taxon>Eukaryota</taxon>
        <taxon>Metazoa</taxon>
        <taxon>Ecdysozoa</taxon>
        <taxon>Arthropoda</taxon>
        <taxon>Hexapoda</taxon>
        <taxon>Insecta</taxon>
        <taxon>Pterygota</taxon>
        <taxon>Neoptera</taxon>
        <taxon>Polyneoptera</taxon>
        <taxon>Dictyoptera</taxon>
        <taxon>Blattodea</taxon>
        <taxon>Blattoidea</taxon>
        <taxon>Blattidae</taxon>
        <taxon>Blattinae</taxon>
        <taxon>Periplaneta</taxon>
    </lineage>
</organism>
<dbReference type="InterPro" id="IPR013087">
    <property type="entry name" value="Znf_C2H2_type"/>
</dbReference>
<evidence type="ECO:0000313" key="11">
    <source>
        <dbReference type="Proteomes" id="UP001148838"/>
    </source>
</evidence>
<protein>
    <recommendedName>
        <fullName evidence="9">C2H2-type domain-containing protein</fullName>
    </recommendedName>
</protein>
<evidence type="ECO:0000256" key="3">
    <source>
        <dbReference type="ARBA" id="ARBA00022737"/>
    </source>
</evidence>
<dbReference type="Proteomes" id="UP001148838">
    <property type="component" value="Unassembled WGS sequence"/>
</dbReference>
<evidence type="ECO:0000256" key="7">
    <source>
        <dbReference type="ARBA" id="ARBA00023242"/>
    </source>
</evidence>
<evidence type="ECO:0000256" key="6">
    <source>
        <dbReference type="ARBA" id="ARBA00023125"/>
    </source>
</evidence>
<keyword evidence="6" id="KW-0238">DNA-binding</keyword>
<evidence type="ECO:0000256" key="2">
    <source>
        <dbReference type="ARBA" id="ARBA00022723"/>
    </source>
</evidence>
<evidence type="ECO:0000256" key="1">
    <source>
        <dbReference type="ARBA" id="ARBA00004123"/>
    </source>
</evidence>
<dbReference type="PROSITE" id="PS50157">
    <property type="entry name" value="ZINC_FINGER_C2H2_2"/>
    <property type="match status" value="6"/>
</dbReference>
<name>A0ABQ8RUQ2_PERAM</name>
<evidence type="ECO:0000256" key="8">
    <source>
        <dbReference type="PROSITE-ProRule" id="PRU00042"/>
    </source>
</evidence>
<dbReference type="Pfam" id="PF00096">
    <property type="entry name" value="zf-C2H2"/>
    <property type="match status" value="6"/>
</dbReference>
<evidence type="ECO:0000256" key="4">
    <source>
        <dbReference type="ARBA" id="ARBA00022771"/>
    </source>
</evidence>
<comment type="caution">
    <text evidence="10">The sequence shown here is derived from an EMBL/GenBank/DDBJ whole genome shotgun (WGS) entry which is preliminary data.</text>
</comment>
<feature type="domain" description="C2H2-type" evidence="9">
    <location>
        <begin position="288"/>
        <end position="315"/>
    </location>
</feature>
<dbReference type="Gene3D" id="3.30.160.60">
    <property type="entry name" value="Classic Zinc Finger"/>
    <property type="match status" value="6"/>
</dbReference>
<feature type="domain" description="C2H2-type" evidence="9">
    <location>
        <begin position="203"/>
        <end position="230"/>
    </location>
</feature>
<reference evidence="10 11" key="1">
    <citation type="journal article" date="2022" name="Allergy">
        <title>Genome assembly and annotation of Periplaneta americana reveal a comprehensive cockroach allergen profile.</title>
        <authorList>
            <person name="Wang L."/>
            <person name="Xiong Q."/>
            <person name="Saelim N."/>
            <person name="Wang L."/>
            <person name="Nong W."/>
            <person name="Wan A.T."/>
            <person name="Shi M."/>
            <person name="Liu X."/>
            <person name="Cao Q."/>
            <person name="Hui J.H.L."/>
            <person name="Sookrung N."/>
            <person name="Leung T.F."/>
            <person name="Tungtrongchitr A."/>
            <person name="Tsui S.K.W."/>
        </authorList>
    </citation>
    <scope>NUCLEOTIDE SEQUENCE [LARGE SCALE GENOMIC DNA]</scope>
    <source>
        <strain evidence="10">PWHHKU_190912</strain>
    </source>
</reference>
<evidence type="ECO:0000256" key="5">
    <source>
        <dbReference type="ARBA" id="ARBA00022833"/>
    </source>
</evidence>
<feature type="domain" description="C2H2-type" evidence="9">
    <location>
        <begin position="260"/>
        <end position="287"/>
    </location>
</feature>
<dbReference type="SMART" id="SM00355">
    <property type="entry name" value="ZnF_C2H2"/>
    <property type="match status" value="6"/>
</dbReference>
<dbReference type="PANTHER" id="PTHR24390:SF159">
    <property type="entry name" value="GROWTH FACTOR INDEPENDENT 1 TRANSCRIPTIONAL REPRESSOR"/>
    <property type="match status" value="1"/>
</dbReference>
<dbReference type="PANTHER" id="PTHR24390">
    <property type="entry name" value="ZINC FINGER PROTEIN"/>
    <property type="match status" value="1"/>
</dbReference>
<evidence type="ECO:0000313" key="10">
    <source>
        <dbReference type="EMBL" id="KAJ4425459.1"/>
    </source>
</evidence>
<dbReference type="SUPFAM" id="SSF57667">
    <property type="entry name" value="beta-beta-alpha zinc fingers"/>
    <property type="match status" value="4"/>
</dbReference>
<dbReference type="InterPro" id="IPR036236">
    <property type="entry name" value="Znf_C2H2_sf"/>
</dbReference>
<sequence>LKYEITWKCIRCVVMDLIKMETEDDPLLLVPHDNTHGMEDNKALLMEENLSYLEVSSMKPECVDQSYFIKSEINVEDTTPVPNSFPMVKSEVERKIEDSTVKSEVDEDLLDVDGVQQAQIEEISSEENGMLIESIVDHVEENVLRERTSIDREEENLTQRCSDRPDCSNISGVSRNAITSNKCIEVFVTPHSLKQDFQIHTVKKCDVCGKCFSASSNLKRHARIHTGERPYKCQVCGKCFSTAYNINRHAQIHTDTFRPFKCDLCGKSFSNSADLKRHVRIHTGERPFKCEVCGKCFSSTSHLNEHCRIHTGERPFKCEICGKCFSRLGEVKIHIRFHNGERPFKCEVCGKCFSQLGDLHKHVRIHTGERPFKCQAYNSVSPAGIFPISVVLSHGFERDFQLVWPDRAPSNEEMVDIHTAPICKFRCRTWTRGQVQSRRAPMGLRGDLIVPVTDSARRDEYIASTSYR</sequence>
<comment type="subcellular location">
    <subcellularLocation>
        <location evidence="1">Nucleus</location>
    </subcellularLocation>
</comment>
<feature type="domain" description="C2H2-type" evidence="9">
    <location>
        <begin position="344"/>
        <end position="371"/>
    </location>
</feature>
<feature type="domain" description="C2H2-type" evidence="9">
    <location>
        <begin position="316"/>
        <end position="343"/>
    </location>
</feature>